<dbReference type="NCBIfam" id="TIGR00125">
    <property type="entry name" value="cyt_tran_rel"/>
    <property type="match status" value="1"/>
</dbReference>
<keyword evidence="7" id="KW-1208">Phospholipid metabolism</keyword>
<evidence type="ECO:0000256" key="10">
    <source>
        <dbReference type="ARBA" id="ARBA00026101"/>
    </source>
</evidence>
<comment type="pathway">
    <text evidence="9">Phospholipid metabolism; phosphatidylcholine biosynthesis; phosphatidylcholine from phosphocholine: step 1/2.</text>
</comment>
<keyword evidence="4" id="KW-0548">Nucleotidyltransferase</keyword>
<dbReference type="Proteomes" id="UP001158576">
    <property type="component" value="Chromosome 1"/>
</dbReference>
<feature type="domain" description="Cytidyltransferase-like" evidence="12">
    <location>
        <begin position="54"/>
        <end position="179"/>
    </location>
</feature>
<organism evidence="13 14">
    <name type="scientific">Oikopleura dioica</name>
    <name type="common">Tunicate</name>
    <dbReference type="NCBI Taxonomy" id="34765"/>
    <lineage>
        <taxon>Eukaryota</taxon>
        <taxon>Metazoa</taxon>
        <taxon>Chordata</taxon>
        <taxon>Tunicata</taxon>
        <taxon>Appendicularia</taxon>
        <taxon>Copelata</taxon>
        <taxon>Oikopleuridae</taxon>
        <taxon>Oikopleura</taxon>
    </lineage>
</organism>
<evidence type="ECO:0000313" key="13">
    <source>
        <dbReference type="EMBL" id="CAG5102823.1"/>
    </source>
</evidence>
<comment type="similarity">
    <text evidence="1">Belongs to the cytidylyltransferase family.</text>
</comment>
<proteinExistence type="inferred from homology"/>
<dbReference type="PANTHER" id="PTHR10739:SF13">
    <property type="entry name" value="CHOLINE-PHOSPHATE CYTIDYLYLTRANSFERASE"/>
    <property type="match status" value="1"/>
</dbReference>
<keyword evidence="6" id="KW-0594">Phospholipid biosynthesis</keyword>
<sequence>MERGSFEDDDWKSVVKFPQHGPAKYFDRTSLAQNYKRVTMEEAKNGAPCRVYSDGAYDVFHSGHARQLMQAKNYFPNVTLIAGVHSNKEIHRVKGQTVNTDDERVEAVRHNRYVDEVLFDVPFEYSIEFFDKYQIDFIAHDDLPYTLISGPDPYDLPKRLNMFLPTQRTEGISTSDLVTRVVRNYDSYVRRNLKRGYDLNELNVGTLTQARIHTENLISSIFGNSFQMISKMFGAAEESS</sequence>
<name>A0ABN7SU94_OIKDI</name>
<evidence type="ECO:0000256" key="2">
    <source>
        <dbReference type="ARBA" id="ARBA00022516"/>
    </source>
</evidence>
<evidence type="ECO:0000256" key="8">
    <source>
        <dbReference type="ARBA" id="ARBA00025501"/>
    </source>
</evidence>
<reference evidence="13 14" key="1">
    <citation type="submission" date="2021-04" db="EMBL/GenBank/DDBJ databases">
        <authorList>
            <person name="Bliznina A."/>
        </authorList>
    </citation>
    <scope>NUCLEOTIDE SEQUENCE [LARGE SCALE GENOMIC DNA]</scope>
</reference>
<gene>
    <name evidence="13" type="ORF">OKIOD_LOCUS9248</name>
</gene>
<evidence type="ECO:0000256" key="9">
    <source>
        <dbReference type="ARBA" id="ARBA00025706"/>
    </source>
</evidence>
<dbReference type="PANTHER" id="PTHR10739">
    <property type="entry name" value="CYTIDYLYLTRANSFERASE"/>
    <property type="match status" value="1"/>
</dbReference>
<dbReference type="EMBL" id="OU015566">
    <property type="protein sequence ID" value="CAG5102823.1"/>
    <property type="molecule type" value="Genomic_DNA"/>
</dbReference>
<evidence type="ECO:0000256" key="11">
    <source>
        <dbReference type="ARBA" id="ARBA00048285"/>
    </source>
</evidence>
<evidence type="ECO:0000256" key="4">
    <source>
        <dbReference type="ARBA" id="ARBA00022695"/>
    </source>
</evidence>
<evidence type="ECO:0000313" key="14">
    <source>
        <dbReference type="Proteomes" id="UP001158576"/>
    </source>
</evidence>
<evidence type="ECO:0000259" key="12">
    <source>
        <dbReference type="Pfam" id="PF01467"/>
    </source>
</evidence>
<comment type="catalytic activity">
    <reaction evidence="11">
        <text>phosphocholine + CTP + H(+) = CDP-choline + diphosphate</text>
        <dbReference type="Rhea" id="RHEA:18997"/>
        <dbReference type="ChEBI" id="CHEBI:15378"/>
        <dbReference type="ChEBI" id="CHEBI:33019"/>
        <dbReference type="ChEBI" id="CHEBI:37563"/>
        <dbReference type="ChEBI" id="CHEBI:58779"/>
        <dbReference type="ChEBI" id="CHEBI:295975"/>
        <dbReference type="EC" id="2.7.7.15"/>
    </reaction>
    <physiologicalReaction direction="left-to-right" evidence="11">
        <dbReference type="Rhea" id="RHEA:18998"/>
    </physiologicalReaction>
</comment>
<evidence type="ECO:0000256" key="3">
    <source>
        <dbReference type="ARBA" id="ARBA00022679"/>
    </source>
</evidence>
<keyword evidence="14" id="KW-1185">Reference proteome</keyword>
<dbReference type="InterPro" id="IPR041723">
    <property type="entry name" value="CCT"/>
</dbReference>
<accession>A0ABN7SU94</accession>
<dbReference type="Gene3D" id="3.40.50.620">
    <property type="entry name" value="HUPs"/>
    <property type="match status" value="1"/>
</dbReference>
<dbReference type="InterPro" id="IPR014729">
    <property type="entry name" value="Rossmann-like_a/b/a_fold"/>
</dbReference>
<evidence type="ECO:0000256" key="5">
    <source>
        <dbReference type="ARBA" id="ARBA00023098"/>
    </source>
</evidence>
<evidence type="ECO:0000256" key="1">
    <source>
        <dbReference type="ARBA" id="ARBA00010101"/>
    </source>
</evidence>
<evidence type="ECO:0000256" key="6">
    <source>
        <dbReference type="ARBA" id="ARBA00023209"/>
    </source>
</evidence>
<keyword evidence="2" id="KW-0444">Lipid biosynthesis</keyword>
<dbReference type="CDD" id="cd02174">
    <property type="entry name" value="CCT"/>
    <property type="match status" value="1"/>
</dbReference>
<dbReference type="InterPro" id="IPR045049">
    <property type="entry name" value="Pcy1-like"/>
</dbReference>
<dbReference type="SUPFAM" id="SSF52374">
    <property type="entry name" value="Nucleotidylyl transferase"/>
    <property type="match status" value="1"/>
</dbReference>
<protein>
    <recommendedName>
        <fullName evidence="10">choline-phosphate cytidylyltransferase</fullName>
        <ecNumber evidence="10">2.7.7.15</ecNumber>
    </recommendedName>
</protein>
<dbReference type="EC" id="2.7.7.15" evidence="10"/>
<keyword evidence="3" id="KW-0808">Transferase</keyword>
<keyword evidence="5" id="KW-0443">Lipid metabolism</keyword>
<evidence type="ECO:0000256" key="7">
    <source>
        <dbReference type="ARBA" id="ARBA00023264"/>
    </source>
</evidence>
<dbReference type="InterPro" id="IPR004821">
    <property type="entry name" value="Cyt_trans-like"/>
</dbReference>
<comment type="function">
    <text evidence="8">Catalyzes the key rate-limiting step in the CDP-choline pathway for phosphatidylcholine biosynthesis.</text>
</comment>
<dbReference type="Pfam" id="PF01467">
    <property type="entry name" value="CTP_transf_like"/>
    <property type="match status" value="1"/>
</dbReference>